<comment type="caution">
    <text evidence="1">The sequence shown here is derived from an EMBL/GenBank/DDBJ whole genome shotgun (WGS) entry which is preliminary data.</text>
</comment>
<evidence type="ECO:0000313" key="2">
    <source>
        <dbReference type="Proteomes" id="UP000295726"/>
    </source>
</evidence>
<dbReference type="AlphaFoldDB" id="A0A4V2UR58"/>
<keyword evidence="2" id="KW-1185">Reference proteome</keyword>
<proteinExistence type="predicted"/>
<evidence type="ECO:0000313" key="1">
    <source>
        <dbReference type="EMBL" id="TCS75439.1"/>
    </source>
</evidence>
<organism evidence="1 2">
    <name type="scientific">Muricomes intestini</name>
    <dbReference type="NCBI Taxonomy" id="1796634"/>
    <lineage>
        <taxon>Bacteria</taxon>
        <taxon>Bacillati</taxon>
        <taxon>Bacillota</taxon>
        <taxon>Clostridia</taxon>
        <taxon>Lachnospirales</taxon>
        <taxon>Lachnospiraceae</taxon>
        <taxon>Muricomes</taxon>
    </lineage>
</organism>
<protein>
    <recommendedName>
        <fullName evidence="3">Lipoprotein</fullName>
    </recommendedName>
</protein>
<name>A0A4V2UR58_9FIRM</name>
<accession>A0A4V2UR58</accession>
<dbReference type="PROSITE" id="PS51257">
    <property type="entry name" value="PROKAR_LIPOPROTEIN"/>
    <property type="match status" value="1"/>
</dbReference>
<dbReference type="RefSeq" id="WP_132383372.1">
    <property type="nucleotide sequence ID" value="NZ_DAISCH010000210.1"/>
</dbReference>
<reference evidence="1 2" key="1">
    <citation type="submission" date="2019-03" db="EMBL/GenBank/DDBJ databases">
        <title>Genomic Encyclopedia of Type Strains, Phase IV (KMG-IV): sequencing the most valuable type-strain genomes for metagenomic binning, comparative biology and taxonomic classification.</title>
        <authorList>
            <person name="Goeker M."/>
        </authorList>
    </citation>
    <scope>NUCLEOTIDE SEQUENCE [LARGE SCALE GENOMIC DNA]</scope>
    <source>
        <strain evidence="1 2">DSM 29489</strain>
    </source>
</reference>
<dbReference type="EMBL" id="SLZZ01000029">
    <property type="protein sequence ID" value="TCS75439.1"/>
    <property type="molecule type" value="Genomic_DNA"/>
</dbReference>
<gene>
    <name evidence="1" type="ORF">EDD59_12952</name>
</gene>
<evidence type="ECO:0008006" key="3">
    <source>
        <dbReference type="Google" id="ProtNLM"/>
    </source>
</evidence>
<dbReference type="OrthoDB" id="1851535at2"/>
<sequence>MSKKGKLSVVLLMTMILTLLGGCIKKFDAGGYTKAILDVSYKNKTDQYIKLTGASKEEAEKIFEKNMDTTMKGFEALNFPDELENKFRELFEVLSKNVKYTVGEAVEDKKGNFTLDVSIKPITIFGDTYGEFQKQAKAYAEKVSNDVLNGAEMPSDETMQNNVYEIYYDILKNTIESGIPYGEAEVVTVHINKSDGNVYEIPKEDVKTLHDKMISQNTPK</sequence>
<dbReference type="Proteomes" id="UP000295726">
    <property type="component" value="Unassembled WGS sequence"/>
</dbReference>